<dbReference type="SUPFAM" id="SSF52540">
    <property type="entry name" value="P-loop containing nucleoside triphosphate hydrolases"/>
    <property type="match status" value="1"/>
</dbReference>
<protein>
    <submittedName>
        <fullName evidence="1">Superfamily I DNA and RNA helicase-like protein</fullName>
    </submittedName>
</protein>
<keyword evidence="2" id="KW-1185">Reference proteome</keyword>
<keyword evidence="1" id="KW-0067">ATP-binding</keyword>
<proteinExistence type="predicted"/>
<reference evidence="1 2" key="2">
    <citation type="journal article" date="2010" name="Stand. Genomic Sci.">
        <title>Complete genome sequence of Gordonia bronchialis type strain (3410).</title>
        <authorList>
            <person name="Ivanova N."/>
            <person name="Sikorski J."/>
            <person name="Jando M."/>
            <person name="Lapidus A."/>
            <person name="Nolan M."/>
            <person name="Lucas S."/>
            <person name="Del Rio T.G."/>
            <person name="Tice H."/>
            <person name="Copeland A."/>
            <person name="Cheng J.F."/>
            <person name="Chen F."/>
            <person name="Bruce D."/>
            <person name="Goodwin L."/>
            <person name="Pitluck S."/>
            <person name="Mavromatis K."/>
            <person name="Ovchinnikova G."/>
            <person name="Pati A."/>
            <person name="Chen A."/>
            <person name="Palaniappan K."/>
            <person name="Land M."/>
            <person name="Hauser L."/>
            <person name="Chang Y.J."/>
            <person name="Jeffries C.D."/>
            <person name="Chain P."/>
            <person name="Saunders E."/>
            <person name="Han C."/>
            <person name="Detter J.C."/>
            <person name="Brettin T."/>
            <person name="Rohde M."/>
            <person name="Goker M."/>
            <person name="Bristow J."/>
            <person name="Eisen J.A."/>
            <person name="Markowitz V."/>
            <person name="Hugenholtz P."/>
            <person name="Klenk H.P."/>
            <person name="Kyrpides N.C."/>
        </authorList>
    </citation>
    <scope>NUCLEOTIDE SEQUENCE [LARGE SCALE GENOMIC DNA]</scope>
    <source>
        <strain evidence="2">ATCC 25592 / DSM 43247 / BCRC 13721 / JCM 3198 / KCTC 3076 / NBRC 16047 / NCTC 10667</strain>
    </source>
</reference>
<gene>
    <name evidence="1" type="ordered locus">Gbro_3495</name>
</gene>
<dbReference type="PANTHER" id="PTHR11070">
    <property type="entry name" value="UVRD / RECB / PCRA DNA HELICASE FAMILY MEMBER"/>
    <property type="match status" value="1"/>
</dbReference>
<sequence length="728" mass="79367">MPAVPTTVFDLAAHPAKAAPELIADDERHFAAMTAALVRSQELLSGRLAQLRSAPARMGRQAVDRDLEIHETTQRLAMVRRHSLDLCLGRIVDQAGQPHYIGRIGLTDPDGEQLLIDWRAPAAEPFFAATRARPLGVRNRRRYRWGRGHIVDYWDEAFDSAADDTLFLDDDSAFIASLAASRSPRMRDVLGTIAADQDAIIRADSAGALVVDGGPGTGKTVVALHRAAYLLYSDPRLAGNRGGVLVIGPHESYLAYIADVLPGLGELSVATTTLRSLVPEGEKAAVEPDSAVAEHKSSIKMIDVVQAAVAWYEEPPRESFVVETEWGDVALTQSDWAEVCRAPDPGTAHNEARDEIWDALADIVHRRVTGGGGEDEVSVRTVRSSLMNDDELVSVVHRHWPMLEATDIVGDLWTVPAFLRMCAPWLSAEAVAGLQRSDAHAWTVADLPLLDAARRRLGDRRADARRRRAAAARIAQRAQMDLVIGDLLESRVHDDGEGLMSMLRQQDLREVLADDAMGGGERTSTDGPFAHIVVDEAQELTDARWAMILSRCPSRSLTVVGDRAQARRVFGETWAQRLLRVGVDDVRVAELTVNYRTPEEIMAQAQTVIRAAIPDANVPVSIRRGGLPVTYGDRADLTAMIGRWQEANPDGIACVIGDPRIPDTPRVRSMSPATTKGLEFDLVVLVNPDDFGDGVTGAVDRYVAMTRATRQLTILSGCEDGEETAGQK</sequence>
<reference evidence="2" key="1">
    <citation type="submission" date="2009-10" db="EMBL/GenBank/DDBJ databases">
        <title>The complete chromosome of Gordonia bronchialis DSM 43247.</title>
        <authorList>
            <consortium name="US DOE Joint Genome Institute (JGI-PGF)"/>
            <person name="Lucas S."/>
            <person name="Copeland A."/>
            <person name="Lapidus A."/>
            <person name="Glavina del Rio T."/>
            <person name="Dalin E."/>
            <person name="Tice H."/>
            <person name="Bruce D."/>
            <person name="Goodwin L."/>
            <person name="Pitluck S."/>
            <person name="Kyrpides N."/>
            <person name="Mavromatis K."/>
            <person name="Ivanova N."/>
            <person name="Ovchinnikova G."/>
            <person name="Saunders E."/>
            <person name="Brettin T."/>
            <person name="Detter J.C."/>
            <person name="Han C."/>
            <person name="Larimer F."/>
            <person name="Land M."/>
            <person name="Hauser L."/>
            <person name="Markowitz V."/>
            <person name="Cheng J.-F."/>
            <person name="Hugenholtz P."/>
            <person name="Woyke T."/>
            <person name="Wu D."/>
            <person name="Jando M."/>
            <person name="Schneider S."/>
            <person name="Goeker M."/>
            <person name="Klenk H.-P."/>
            <person name="Eisen J.A."/>
        </authorList>
    </citation>
    <scope>NUCLEOTIDE SEQUENCE [LARGE SCALE GENOMIC DNA]</scope>
    <source>
        <strain evidence="2">ATCC 25592 / DSM 43247 / BCRC 13721 / JCM 3198 / KCTC 3076 / NBRC 16047 / NCTC 10667</strain>
    </source>
</reference>
<dbReference type="EMBL" id="CP001802">
    <property type="protein sequence ID" value="ACY22688.1"/>
    <property type="molecule type" value="Genomic_DNA"/>
</dbReference>
<keyword evidence="1" id="KW-0347">Helicase</keyword>
<dbReference type="Gene3D" id="3.40.50.300">
    <property type="entry name" value="P-loop containing nucleotide triphosphate hydrolases"/>
    <property type="match status" value="3"/>
</dbReference>
<dbReference type="eggNOG" id="COG3973">
    <property type="taxonomic scope" value="Bacteria"/>
</dbReference>
<dbReference type="AlphaFoldDB" id="D0LE96"/>
<dbReference type="GO" id="GO:0005829">
    <property type="term" value="C:cytosol"/>
    <property type="evidence" value="ECO:0007669"/>
    <property type="project" value="TreeGrafter"/>
</dbReference>
<dbReference type="STRING" id="526226.Gbro_3495"/>
<keyword evidence="1" id="KW-0547">Nucleotide-binding</keyword>
<organism evidence="1 2">
    <name type="scientific">Gordonia bronchialis (strain ATCC 25592 / DSM 43247 / BCRC 13721 / JCM 3198 / KCTC 3076 / NBRC 16047 / NCTC 10667)</name>
    <name type="common">Rhodococcus bronchialis</name>
    <dbReference type="NCBI Taxonomy" id="526226"/>
    <lineage>
        <taxon>Bacteria</taxon>
        <taxon>Bacillati</taxon>
        <taxon>Actinomycetota</taxon>
        <taxon>Actinomycetes</taxon>
        <taxon>Mycobacteriales</taxon>
        <taxon>Gordoniaceae</taxon>
        <taxon>Gordonia</taxon>
    </lineage>
</organism>
<keyword evidence="1" id="KW-0378">Hydrolase</keyword>
<evidence type="ECO:0000313" key="1">
    <source>
        <dbReference type="EMBL" id="ACY22688.1"/>
    </source>
</evidence>
<dbReference type="NCBIfam" id="NF041254">
    <property type="entry name" value="motor_HelR"/>
    <property type="match status" value="1"/>
</dbReference>
<dbReference type="RefSeq" id="WP_012835202.1">
    <property type="nucleotide sequence ID" value="NC_013441.1"/>
</dbReference>
<dbReference type="InterPro" id="IPR000212">
    <property type="entry name" value="DNA_helicase_UvrD/REP"/>
</dbReference>
<dbReference type="GO" id="GO:0005524">
    <property type="term" value="F:ATP binding"/>
    <property type="evidence" value="ECO:0007669"/>
    <property type="project" value="InterPro"/>
</dbReference>
<evidence type="ECO:0000313" key="2">
    <source>
        <dbReference type="Proteomes" id="UP000001219"/>
    </source>
</evidence>
<dbReference type="PANTHER" id="PTHR11070:SF45">
    <property type="entry name" value="DNA 3'-5' HELICASE"/>
    <property type="match status" value="1"/>
</dbReference>
<dbReference type="KEGG" id="gbr:Gbro_3495"/>
<name>D0LE96_GORB4</name>
<dbReference type="InterPro" id="IPR027417">
    <property type="entry name" value="P-loop_NTPase"/>
</dbReference>
<dbReference type="GO" id="GO:0000725">
    <property type="term" value="P:recombinational repair"/>
    <property type="evidence" value="ECO:0007669"/>
    <property type="project" value="TreeGrafter"/>
</dbReference>
<dbReference type="HOGENOM" id="CLU_010312_3_1_11"/>
<accession>D0LE96</accession>
<dbReference type="Proteomes" id="UP000001219">
    <property type="component" value="Chromosome"/>
</dbReference>
<dbReference type="GO" id="GO:0003677">
    <property type="term" value="F:DNA binding"/>
    <property type="evidence" value="ECO:0007669"/>
    <property type="project" value="InterPro"/>
</dbReference>
<dbReference type="GO" id="GO:0043138">
    <property type="term" value="F:3'-5' DNA helicase activity"/>
    <property type="evidence" value="ECO:0007669"/>
    <property type="project" value="TreeGrafter"/>
</dbReference>
<dbReference type="OrthoDB" id="9787585at2"/>